<comment type="caution">
    <text evidence="1">The sequence shown here is derived from an EMBL/GenBank/DDBJ whole genome shotgun (WGS) entry which is preliminary data.</text>
</comment>
<dbReference type="Proteomes" id="UP001335648">
    <property type="component" value="Unassembled WGS sequence"/>
</dbReference>
<name>A0AAN8B2L0_9TELE</name>
<dbReference type="AlphaFoldDB" id="A0AAN8B2L0"/>
<protein>
    <submittedName>
        <fullName evidence="1">Uncharacterized protein</fullName>
    </submittedName>
</protein>
<evidence type="ECO:0000313" key="2">
    <source>
        <dbReference type="Proteomes" id="UP001335648"/>
    </source>
</evidence>
<proteinExistence type="predicted"/>
<reference evidence="1 2" key="1">
    <citation type="journal article" date="2023" name="Mol. Biol. Evol.">
        <title>Genomics of Secondarily Temperate Adaptation in the Only Non-Antarctic Icefish.</title>
        <authorList>
            <person name="Rivera-Colon A.G."/>
            <person name="Rayamajhi N."/>
            <person name="Minhas B.F."/>
            <person name="Madrigal G."/>
            <person name="Bilyk K.T."/>
            <person name="Yoon V."/>
            <person name="Hune M."/>
            <person name="Gregory S."/>
            <person name="Cheng C.H.C."/>
            <person name="Catchen J.M."/>
        </authorList>
    </citation>
    <scope>NUCLEOTIDE SEQUENCE [LARGE SCALE GENOMIC DNA]</scope>
    <source>
        <strain evidence="1">JC2023a</strain>
    </source>
</reference>
<evidence type="ECO:0000313" key="1">
    <source>
        <dbReference type="EMBL" id="KAK5877306.1"/>
    </source>
</evidence>
<keyword evidence="2" id="KW-1185">Reference proteome</keyword>
<organism evidence="1 2">
    <name type="scientific">Champsocephalus esox</name>
    <name type="common">pike icefish</name>
    <dbReference type="NCBI Taxonomy" id="159716"/>
    <lineage>
        <taxon>Eukaryota</taxon>
        <taxon>Metazoa</taxon>
        <taxon>Chordata</taxon>
        <taxon>Craniata</taxon>
        <taxon>Vertebrata</taxon>
        <taxon>Euteleostomi</taxon>
        <taxon>Actinopterygii</taxon>
        <taxon>Neopterygii</taxon>
        <taxon>Teleostei</taxon>
        <taxon>Neoteleostei</taxon>
        <taxon>Acanthomorphata</taxon>
        <taxon>Eupercaria</taxon>
        <taxon>Perciformes</taxon>
        <taxon>Notothenioidei</taxon>
        <taxon>Channichthyidae</taxon>
        <taxon>Champsocephalus</taxon>
    </lineage>
</organism>
<sequence>MDCSTCANLHRDRGAMRLSTCSTRDNGHRCSLAKCMANKDQILARKPVDDKQVCEDMSLEAGKDVDEGLRESRRTFTKQ</sequence>
<accession>A0AAN8B2L0</accession>
<dbReference type="EMBL" id="JAULUE010002066">
    <property type="protein sequence ID" value="KAK5877306.1"/>
    <property type="molecule type" value="Genomic_DNA"/>
</dbReference>
<gene>
    <name evidence="1" type="ORF">CesoFtcFv8_024825</name>
</gene>